<feature type="non-terminal residue" evidence="8">
    <location>
        <position position="1"/>
    </location>
</feature>
<dbReference type="AlphaFoldDB" id="A0A6I4XQD0"/>
<comment type="caution">
    <text evidence="8">The sequence shown here is derived from an EMBL/GenBank/DDBJ whole genome shotgun (WGS) entry which is preliminary data.</text>
</comment>
<dbReference type="Gene3D" id="3.30.300.30">
    <property type="match status" value="1"/>
</dbReference>
<dbReference type="RefSeq" id="WP_419866859.1">
    <property type="nucleotide sequence ID" value="NZ_WVTI01000335.1"/>
</dbReference>
<evidence type="ECO:0000313" key="9">
    <source>
        <dbReference type="Proteomes" id="UP000439965"/>
    </source>
</evidence>
<dbReference type="GO" id="GO:0005524">
    <property type="term" value="F:ATP binding"/>
    <property type="evidence" value="ECO:0007669"/>
    <property type="project" value="UniProtKB-KW"/>
</dbReference>
<keyword evidence="1" id="KW-0963">Cytoplasm</keyword>
<evidence type="ECO:0000256" key="4">
    <source>
        <dbReference type="ARBA" id="ARBA00022840"/>
    </source>
</evidence>
<evidence type="ECO:0000256" key="2">
    <source>
        <dbReference type="ARBA" id="ARBA00022598"/>
    </source>
</evidence>
<keyword evidence="4" id="KW-0067">ATP-binding</keyword>
<keyword evidence="2 8" id="KW-0436">Ligase</keyword>
<comment type="similarity">
    <text evidence="6">Belongs to the ATP-dependent AMP-binding enzyme family. DltA subfamily.</text>
</comment>
<reference evidence="8 9" key="1">
    <citation type="submission" date="2019-04" db="EMBL/GenBank/DDBJ databases">
        <title>Step-wise assembly of the neonatal virome modulated by breast feeding.</title>
        <authorList>
            <person name="Liang G."/>
            <person name="Bushman F."/>
        </authorList>
    </citation>
    <scope>NUCLEOTIDE SEQUENCE [LARGE SCALE GENOMIC DNA]</scope>
    <source>
        <strain evidence="8 9">E3404</strain>
    </source>
</reference>
<gene>
    <name evidence="8" type="ORF">GTI89_17915</name>
</gene>
<dbReference type="FunFam" id="3.30.300.30:FF:000012">
    <property type="entry name" value="D-alanine--D-alanyl carrier protein ligase"/>
    <property type="match status" value="1"/>
</dbReference>
<dbReference type="SUPFAM" id="SSF56801">
    <property type="entry name" value="Acetyl-CoA synthetase-like"/>
    <property type="match status" value="1"/>
</dbReference>
<organism evidence="8 9">
    <name type="scientific">Enterococcus gallinarum</name>
    <dbReference type="NCBI Taxonomy" id="1353"/>
    <lineage>
        <taxon>Bacteria</taxon>
        <taxon>Bacillati</taxon>
        <taxon>Bacillota</taxon>
        <taxon>Bacilli</taxon>
        <taxon>Lactobacillales</taxon>
        <taxon>Enterococcaceae</taxon>
        <taxon>Enterococcus</taxon>
    </lineage>
</organism>
<dbReference type="InterPro" id="IPR025110">
    <property type="entry name" value="AMP-bd_C"/>
</dbReference>
<dbReference type="PANTHER" id="PTHR45398:SF1">
    <property type="entry name" value="ENZYME, PUTATIVE (JCVI)-RELATED"/>
    <property type="match status" value="1"/>
</dbReference>
<dbReference type="EMBL" id="WVTI01000335">
    <property type="protein sequence ID" value="MXS27921.1"/>
    <property type="molecule type" value="Genomic_DNA"/>
</dbReference>
<dbReference type="Proteomes" id="UP000439965">
    <property type="component" value="Unassembled WGS sequence"/>
</dbReference>
<dbReference type="GO" id="GO:0016874">
    <property type="term" value="F:ligase activity"/>
    <property type="evidence" value="ECO:0007669"/>
    <property type="project" value="UniProtKB-KW"/>
</dbReference>
<proteinExistence type="inferred from homology"/>
<protein>
    <submittedName>
        <fullName evidence="8">D-alanine--poly(Phosphoribitol) ligase subunit DltA</fullName>
    </submittedName>
</protein>
<evidence type="ECO:0000256" key="6">
    <source>
        <dbReference type="ARBA" id="ARBA00061336"/>
    </source>
</evidence>
<name>A0A6I4XQD0_ENTGA</name>
<comment type="function">
    <text evidence="5">Catalyzes the first step in the D-alanylation of lipoteichoic acid (LTA), the activation of D-alanine and its transfer onto the D-alanyl carrier protein (Dcp) DltC. In an ATP-dependent two-step reaction, forms a high energy D-alanyl-AMP intermediate, followed by transfer of the D-alanyl residue as a thiol ester to the phosphopantheinyl prosthetic group of the Dcp. D-alanylation of LTA plays an important role in modulating the properties of the cell wall in Gram-positive bacteria, influencing the net charge of the cell wall.</text>
</comment>
<evidence type="ECO:0000259" key="7">
    <source>
        <dbReference type="Pfam" id="PF13193"/>
    </source>
</evidence>
<dbReference type="Pfam" id="PF13193">
    <property type="entry name" value="AMP-binding_C"/>
    <property type="match status" value="1"/>
</dbReference>
<evidence type="ECO:0000313" key="8">
    <source>
        <dbReference type="EMBL" id="MXS27921.1"/>
    </source>
</evidence>
<dbReference type="PANTHER" id="PTHR45398">
    <property type="match status" value="1"/>
</dbReference>
<accession>A0A6I4XQD0</accession>
<feature type="domain" description="AMP-binding enzyme C-terminal" evidence="7">
    <location>
        <begin position="2"/>
        <end position="68"/>
    </location>
</feature>
<sequence>KQAVVVPKYQGNKVQQLIAYVVPQAHEFSSDFQLTKAIKQELATLTMDYMIPQKFVYVEQLPLTSNGKIDRKGLMNEVNAT</sequence>
<keyword evidence="3" id="KW-0547">Nucleotide-binding</keyword>
<evidence type="ECO:0000256" key="5">
    <source>
        <dbReference type="ARBA" id="ARBA00054605"/>
    </source>
</evidence>
<dbReference type="InterPro" id="IPR045851">
    <property type="entry name" value="AMP-bd_C_sf"/>
</dbReference>
<evidence type="ECO:0000256" key="1">
    <source>
        <dbReference type="ARBA" id="ARBA00022490"/>
    </source>
</evidence>
<evidence type="ECO:0000256" key="3">
    <source>
        <dbReference type="ARBA" id="ARBA00022741"/>
    </source>
</evidence>